<dbReference type="AlphaFoldDB" id="A0A2J6SEV4"/>
<organism evidence="2 3">
    <name type="scientific">Hyaloscypha bicolor E</name>
    <dbReference type="NCBI Taxonomy" id="1095630"/>
    <lineage>
        <taxon>Eukaryota</taxon>
        <taxon>Fungi</taxon>
        <taxon>Dikarya</taxon>
        <taxon>Ascomycota</taxon>
        <taxon>Pezizomycotina</taxon>
        <taxon>Leotiomycetes</taxon>
        <taxon>Helotiales</taxon>
        <taxon>Hyaloscyphaceae</taxon>
        <taxon>Hyaloscypha</taxon>
        <taxon>Hyaloscypha bicolor</taxon>
    </lineage>
</organism>
<dbReference type="EMBL" id="KZ613921">
    <property type="protein sequence ID" value="PMD49297.1"/>
    <property type="molecule type" value="Genomic_DNA"/>
</dbReference>
<feature type="transmembrane region" description="Helical" evidence="1">
    <location>
        <begin position="12"/>
        <end position="28"/>
    </location>
</feature>
<gene>
    <name evidence="2" type="ORF">K444DRAFT_502184</name>
</gene>
<accession>A0A2J6SEV4</accession>
<evidence type="ECO:0000256" key="1">
    <source>
        <dbReference type="SAM" id="Phobius"/>
    </source>
</evidence>
<sequence length="220" mass="24428">FARNPVFLVRHYGLGGVVLWIFGSGAIWRMEKQVLESDEDKVAMDFKVSIQNESNMIAVAGSILAQIAITALSLSNLSQVHWVARAFFTFSLVSAIIAVYYASDQYRILGRHLNCEDVKAWIRNDRLAGYGIDQYGEFMPSPAAVLTVSAPNMLLSASLNSFLLGLGTYLAYVWTRHLDTTASTNDSRAIFITYVVSLTVCYGIYELSGLVLVRRSYSTE</sequence>
<dbReference type="OrthoDB" id="4941332at2759"/>
<evidence type="ECO:0000313" key="3">
    <source>
        <dbReference type="Proteomes" id="UP000235371"/>
    </source>
</evidence>
<keyword evidence="3" id="KW-1185">Reference proteome</keyword>
<dbReference type="GeneID" id="36581436"/>
<protein>
    <submittedName>
        <fullName evidence="2">Uncharacterized protein</fullName>
    </submittedName>
</protein>
<feature type="non-terminal residue" evidence="2">
    <location>
        <position position="1"/>
    </location>
</feature>
<keyword evidence="1" id="KW-1133">Transmembrane helix</keyword>
<keyword evidence="1" id="KW-0812">Transmembrane</keyword>
<name>A0A2J6SEV4_9HELO</name>
<feature type="transmembrane region" description="Helical" evidence="1">
    <location>
        <begin position="154"/>
        <end position="174"/>
    </location>
</feature>
<feature type="transmembrane region" description="Helical" evidence="1">
    <location>
        <begin position="189"/>
        <end position="213"/>
    </location>
</feature>
<dbReference type="RefSeq" id="XP_024726201.1">
    <property type="nucleotide sequence ID" value="XM_024873356.1"/>
</dbReference>
<evidence type="ECO:0000313" key="2">
    <source>
        <dbReference type="EMBL" id="PMD49297.1"/>
    </source>
</evidence>
<reference evidence="2 3" key="1">
    <citation type="submission" date="2016-04" db="EMBL/GenBank/DDBJ databases">
        <title>A degradative enzymes factory behind the ericoid mycorrhizal symbiosis.</title>
        <authorList>
            <consortium name="DOE Joint Genome Institute"/>
            <person name="Martino E."/>
            <person name="Morin E."/>
            <person name="Grelet G."/>
            <person name="Kuo A."/>
            <person name="Kohler A."/>
            <person name="Daghino S."/>
            <person name="Barry K."/>
            <person name="Choi C."/>
            <person name="Cichocki N."/>
            <person name="Clum A."/>
            <person name="Copeland A."/>
            <person name="Hainaut M."/>
            <person name="Haridas S."/>
            <person name="Labutti K."/>
            <person name="Lindquist E."/>
            <person name="Lipzen A."/>
            <person name="Khouja H.-R."/>
            <person name="Murat C."/>
            <person name="Ohm R."/>
            <person name="Olson A."/>
            <person name="Spatafora J."/>
            <person name="Veneault-Fourrey C."/>
            <person name="Henrissat B."/>
            <person name="Grigoriev I."/>
            <person name="Martin F."/>
            <person name="Perotto S."/>
        </authorList>
    </citation>
    <scope>NUCLEOTIDE SEQUENCE [LARGE SCALE GENOMIC DNA]</scope>
    <source>
        <strain evidence="2 3">E</strain>
    </source>
</reference>
<feature type="transmembrane region" description="Helical" evidence="1">
    <location>
        <begin position="82"/>
        <end position="102"/>
    </location>
</feature>
<keyword evidence="1" id="KW-0472">Membrane</keyword>
<dbReference type="STRING" id="1095630.A0A2J6SEV4"/>
<dbReference type="Proteomes" id="UP000235371">
    <property type="component" value="Unassembled WGS sequence"/>
</dbReference>
<proteinExistence type="predicted"/>
<dbReference type="InParanoid" id="A0A2J6SEV4"/>
<feature type="non-terminal residue" evidence="2">
    <location>
        <position position="220"/>
    </location>
</feature>